<dbReference type="AlphaFoldDB" id="D0LGN6"/>
<keyword evidence="3" id="KW-1185">Reference proteome</keyword>
<dbReference type="KEGG" id="hoh:Hoch_0141"/>
<accession>D0LGN6</accession>
<evidence type="ECO:0000313" key="3">
    <source>
        <dbReference type="Proteomes" id="UP000001880"/>
    </source>
</evidence>
<sequence length="397" mass="41198">MTLQPHTVTRQGIALLGPMLLALGLGACSVKSAQLPETHTPPPGGYAGYAGGHATVQPTRAVVSAPTVHYTQGYPPAPLHETVPTSSYGDQVWIDGSWHWNGYEWMWIDGRWVEDDPELVYIQPYYDYYDTGHVYQPGYWSPRAQVPATVVVSPRQRYRGGYYDPGHGHASKPRIGGGPKRPVTGYHPKRPSRRVPGAGHARSPVVRDHRHGDRRQPGARVPSRPGNQAPDRAGRPPVTRRPPPVVSSPRGRGAAAGNAALRRRPPRMIPGGSPQARGGGAKSPARPAPSVGLPPARVGATGPRPRVGGSAGARIPPRPTAPPPGAGMGGPVGGPIGGGVKAGPRPRSGGVRHGGGAKHSAGAVGGGAKHRSGGVRHGGGVKRSSGAIGGGVKRGPR</sequence>
<evidence type="ECO:0000256" key="1">
    <source>
        <dbReference type="SAM" id="MobiDB-lite"/>
    </source>
</evidence>
<dbReference type="RefSeq" id="WP_012825409.1">
    <property type="nucleotide sequence ID" value="NC_013440.1"/>
</dbReference>
<feature type="compositionally biased region" description="Gly residues" evidence="1">
    <location>
        <begin position="326"/>
        <end position="341"/>
    </location>
</feature>
<protein>
    <submittedName>
        <fullName evidence="2">Uncharacterized protein</fullName>
    </submittedName>
</protein>
<organism evidence="2 3">
    <name type="scientific">Haliangium ochraceum (strain DSM 14365 / JCM 11303 / SMP-2)</name>
    <dbReference type="NCBI Taxonomy" id="502025"/>
    <lineage>
        <taxon>Bacteria</taxon>
        <taxon>Pseudomonadati</taxon>
        <taxon>Myxococcota</taxon>
        <taxon>Polyangia</taxon>
        <taxon>Haliangiales</taxon>
        <taxon>Kofleriaceae</taxon>
        <taxon>Haliangium</taxon>
    </lineage>
</organism>
<gene>
    <name evidence="2" type="ordered locus">Hoch_0141</name>
</gene>
<proteinExistence type="predicted"/>
<dbReference type="EMBL" id="CP001804">
    <property type="protein sequence ID" value="ACY12782.1"/>
    <property type="molecule type" value="Genomic_DNA"/>
</dbReference>
<dbReference type="HOGENOM" id="CLU_694018_0_0_7"/>
<feature type="compositionally biased region" description="Low complexity" evidence="1">
    <location>
        <begin position="247"/>
        <end position="260"/>
    </location>
</feature>
<reference evidence="2 3" key="1">
    <citation type="journal article" date="2010" name="Stand. Genomic Sci.">
        <title>Complete genome sequence of Haliangium ochraceum type strain (SMP-2).</title>
        <authorList>
            <consortium name="US DOE Joint Genome Institute (JGI-PGF)"/>
            <person name="Ivanova N."/>
            <person name="Daum C."/>
            <person name="Lang E."/>
            <person name="Abt B."/>
            <person name="Kopitz M."/>
            <person name="Saunders E."/>
            <person name="Lapidus A."/>
            <person name="Lucas S."/>
            <person name="Glavina Del Rio T."/>
            <person name="Nolan M."/>
            <person name="Tice H."/>
            <person name="Copeland A."/>
            <person name="Cheng J.F."/>
            <person name="Chen F."/>
            <person name="Bruce D."/>
            <person name="Goodwin L."/>
            <person name="Pitluck S."/>
            <person name="Mavromatis K."/>
            <person name="Pati A."/>
            <person name="Mikhailova N."/>
            <person name="Chen A."/>
            <person name="Palaniappan K."/>
            <person name="Land M."/>
            <person name="Hauser L."/>
            <person name="Chang Y.J."/>
            <person name="Jeffries C.D."/>
            <person name="Detter J.C."/>
            <person name="Brettin T."/>
            <person name="Rohde M."/>
            <person name="Goker M."/>
            <person name="Bristow J."/>
            <person name="Markowitz V."/>
            <person name="Eisen J.A."/>
            <person name="Hugenholtz P."/>
            <person name="Kyrpides N.C."/>
            <person name="Klenk H.P."/>
        </authorList>
    </citation>
    <scope>NUCLEOTIDE SEQUENCE [LARGE SCALE GENOMIC DNA]</scope>
    <source>
        <strain evidence="3">DSM 14365 / CIP 107738 / JCM 11303 / AJ 13395 / SMP-2</strain>
    </source>
</reference>
<dbReference type="Proteomes" id="UP000001880">
    <property type="component" value="Chromosome"/>
</dbReference>
<feature type="compositionally biased region" description="Gly residues" evidence="1">
    <location>
        <begin position="387"/>
        <end position="397"/>
    </location>
</feature>
<dbReference type="OrthoDB" id="5517953at2"/>
<feature type="compositionally biased region" description="Pro residues" evidence="1">
    <location>
        <begin position="316"/>
        <end position="325"/>
    </location>
</feature>
<feature type="region of interest" description="Disordered" evidence="1">
    <location>
        <begin position="160"/>
        <end position="397"/>
    </location>
</feature>
<name>D0LGN6_HALO1</name>
<feature type="compositionally biased region" description="Basic and acidic residues" evidence="1">
    <location>
        <begin position="205"/>
        <end position="216"/>
    </location>
</feature>
<evidence type="ECO:0000313" key="2">
    <source>
        <dbReference type="EMBL" id="ACY12782.1"/>
    </source>
</evidence>
<dbReference type="STRING" id="502025.Hoch_0141"/>